<dbReference type="Pfam" id="PF01627">
    <property type="entry name" value="Hpt"/>
    <property type="match status" value="1"/>
</dbReference>
<feature type="domain" description="Response regulatory" evidence="9">
    <location>
        <begin position="564"/>
        <end position="680"/>
    </location>
</feature>
<dbReference type="Gene3D" id="3.30.565.10">
    <property type="entry name" value="Histidine kinase-like ATPase, C-terminal domain"/>
    <property type="match status" value="1"/>
</dbReference>
<dbReference type="Pfam" id="PF00512">
    <property type="entry name" value="HisKA"/>
    <property type="match status" value="1"/>
</dbReference>
<dbReference type="PRINTS" id="PR00344">
    <property type="entry name" value="BCTRLSENSOR"/>
</dbReference>
<dbReference type="SUPFAM" id="SSF52172">
    <property type="entry name" value="CheY-like"/>
    <property type="match status" value="1"/>
</dbReference>
<dbReference type="GO" id="GO:0000155">
    <property type="term" value="F:phosphorelay sensor kinase activity"/>
    <property type="evidence" value="ECO:0007669"/>
    <property type="project" value="InterPro"/>
</dbReference>
<dbReference type="PROSITE" id="PS50112">
    <property type="entry name" value="PAS"/>
    <property type="match status" value="1"/>
</dbReference>
<dbReference type="Pfam" id="PF00072">
    <property type="entry name" value="Response_reg"/>
    <property type="match status" value="1"/>
</dbReference>
<dbReference type="SUPFAM" id="SSF47384">
    <property type="entry name" value="Homodimeric domain of signal transducing histidine kinase"/>
    <property type="match status" value="1"/>
</dbReference>
<dbReference type="Proteomes" id="UP000502699">
    <property type="component" value="Chromosome"/>
</dbReference>
<dbReference type="InterPro" id="IPR000014">
    <property type="entry name" value="PAS"/>
</dbReference>
<sequence>MVVLHADPTPWLEDETASPWTAKSGEVLLIGGEGQRLMVLGQRPSLHTQPVCRYLSLTDPDSLAHWLQSAITSPGQIVEGRDDREQRVLGIALPVAETDWFLLAKMDHAELMAGFSQRAVWIFSGGGLLLVLAITVFSAWQQHQVLLTERQLAEEREASRRHLEELVEARTQALHHQSQALRALIDNLPHPVWMKDREGRFLAVNRTFASSIGQTPKALIGKTAWDLWPARVAVRYQDSDEWVIRNHQPLFLEERLGDDPDAVFEVFKAPIINAQGEIIGTVGFARDIRPERAIQEELARRAELAESAMRAKSAFLANMSYEIRTPMNAILGLTHLLKDDRQLTEDQLDKLDKIQTASQHLLIILDDILDLAKIESGKLQLAEDNFAVVPLLEKVCALVADAARAKGLSLTVDNQGVPDWLRGDAARIRQILLNYLSNAVKFTDQGSIVLRARVLDEDNTSVLVCFEVEDTGIGIPPDQLPELFQPFTQLDNSLSRCFGGTGLGLTINLQLANLMGGMVGAESQPDIGSIFWFQARFERGRSQQDPPAALLTEEQLRQQYSGHRLLLVEDDAVNREVIAELLRRGGIAVDQAVDGGQAIELVKESHYDVILMDIQMRVMDGLEATRCIRALPNGANIPILALTANSFDEDRAQYQAAGLNDCIAKPVSAERLLETIARWLPLRPAEAEMPTLPQPPTAALDADPDLARLRSVPGLDCAQGLSAVAGQAGRYLELLQRFAQTHLQDLQRIRTALETGDHEGIKALVHTLKGVAANLGATAVAEAAAAVNALLRSAPEISVEKLYAAIDRLEQTFASLTQVLSGRDSTSVPPLHSGQSSVTEQAKALCDNLIELLRFNDTRALALARQQRALLILILGESHAPFERHLGAFEFEEALELLENARLEQGIPS</sequence>
<feature type="transmembrane region" description="Helical" evidence="7">
    <location>
        <begin position="119"/>
        <end position="140"/>
    </location>
</feature>
<dbReference type="PANTHER" id="PTHR45339:SF5">
    <property type="entry name" value="HISTIDINE KINASE"/>
    <property type="match status" value="1"/>
</dbReference>
<dbReference type="PROSITE" id="PS50894">
    <property type="entry name" value="HPT"/>
    <property type="match status" value="1"/>
</dbReference>
<evidence type="ECO:0000256" key="1">
    <source>
        <dbReference type="ARBA" id="ARBA00000085"/>
    </source>
</evidence>
<dbReference type="RefSeq" id="WP_166270896.1">
    <property type="nucleotide sequence ID" value="NZ_CP048029.1"/>
</dbReference>
<evidence type="ECO:0000256" key="6">
    <source>
        <dbReference type="PROSITE-ProRule" id="PRU00169"/>
    </source>
</evidence>
<dbReference type="PROSITE" id="PS50109">
    <property type="entry name" value="HIS_KIN"/>
    <property type="match status" value="1"/>
</dbReference>
<dbReference type="InterPro" id="IPR036641">
    <property type="entry name" value="HPT_dom_sf"/>
</dbReference>
<dbReference type="CDD" id="cd16922">
    <property type="entry name" value="HATPase_EvgS-ArcB-TorS-like"/>
    <property type="match status" value="1"/>
</dbReference>
<name>A0A6G7VDU9_9GAMM</name>
<keyword evidence="4" id="KW-0902">Two-component regulatory system</keyword>
<keyword evidence="7" id="KW-1133">Transmembrane helix</keyword>
<evidence type="ECO:0000256" key="2">
    <source>
        <dbReference type="ARBA" id="ARBA00012438"/>
    </source>
</evidence>
<dbReference type="InterPro" id="IPR035965">
    <property type="entry name" value="PAS-like_dom_sf"/>
</dbReference>
<dbReference type="InterPro" id="IPR036097">
    <property type="entry name" value="HisK_dim/P_sf"/>
</dbReference>
<protein>
    <recommendedName>
        <fullName evidence="2">histidine kinase</fullName>
        <ecNumber evidence="2">2.7.13.3</ecNumber>
    </recommendedName>
</protein>
<dbReference type="Pfam" id="PF08448">
    <property type="entry name" value="PAS_4"/>
    <property type="match status" value="1"/>
</dbReference>
<dbReference type="GO" id="GO:0005886">
    <property type="term" value="C:plasma membrane"/>
    <property type="evidence" value="ECO:0007669"/>
    <property type="project" value="UniProtKB-SubCell"/>
</dbReference>
<feature type="domain" description="PAS" evidence="10">
    <location>
        <begin position="177"/>
        <end position="223"/>
    </location>
</feature>
<feature type="domain" description="PAC" evidence="11">
    <location>
        <begin position="250"/>
        <end position="300"/>
    </location>
</feature>
<dbReference type="EC" id="2.7.13.3" evidence="2"/>
<evidence type="ECO:0000259" key="9">
    <source>
        <dbReference type="PROSITE" id="PS50110"/>
    </source>
</evidence>
<evidence type="ECO:0000259" key="12">
    <source>
        <dbReference type="PROSITE" id="PS50894"/>
    </source>
</evidence>
<dbReference type="PROSITE" id="PS50113">
    <property type="entry name" value="PAC"/>
    <property type="match status" value="1"/>
</dbReference>
<dbReference type="PANTHER" id="PTHR45339">
    <property type="entry name" value="HYBRID SIGNAL TRANSDUCTION HISTIDINE KINASE J"/>
    <property type="match status" value="1"/>
</dbReference>
<keyword evidence="14" id="KW-1185">Reference proteome</keyword>
<dbReference type="GO" id="GO:0005524">
    <property type="term" value="F:ATP binding"/>
    <property type="evidence" value="ECO:0007669"/>
    <property type="project" value="UniProtKB-KW"/>
</dbReference>
<feature type="modified residue" description="Phosphohistidine" evidence="5">
    <location>
        <position position="766"/>
    </location>
</feature>
<evidence type="ECO:0000256" key="4">
    <source>
        <dbReference type="ARBA" id="ARBA00023012"/>
    </source>
</evidence>
<dbReference type="InterPro" id="IPR004358">
    <property type="entry name" value="Sig_transdc_His_kin-like_C"/>
</dbReference>
<dbReference type="NCBIfam" id="TIGR00229">
    <property type="entry name" value="sensory_box"/>
    <property type="match status" value="1"/>
</dbReference>
<dbReference type="SMART" id="SM00387">
    <property type="entry name" value="HATPase_c"/>
    <property type="match status" value="1"/>
</dbReference>
<evidence type="ECO:0000313" key="14">
    <source>
        <dbReference type="Proteomes" id="UP000502699"/>
    </source>
</evidence>
<feature type="modified residue" description="4-aspartylphosphate" evidence="6">
    <location>
        <position position="613"/>
    </location>
</feature>
<comment type="catalytic activity">
    <reaction evidence="1">
        <text>ATP + protein L-histidine = ADP + protein N-phospho-L-histidine.</text>
        <dbReference type="EC" id="2.7.13.3"/>
    </reaction>
</comment>
<dbReference type="InterPro" id="IPR005467">
    <property type="entry name" value="His_kinase_dom"/>
</dbReference>
<dbReference type="AlphaFoldDB" id="A0A6G7VDU9"/>
<dbReference type="KEGG" id="cjap:GWK36_09215"/>
<dbReference type="InterPro" id="IPR036890">
    <property type="entry name" value="HATPase_C_sf"/>
</dbReference>
<dbReference type="Gene3D" id="3.40.50.2300">
    <property type="match status" value="1"/>
</dbReference>
<dbReference type="SMART" id="SM00388">
    <property type="entry name" value="HisKA"/>
    <property type="match status" value="1"/>
</dbReference>
<dbReference type="Gene3D" id="3.30.450.20">
    <property type="entry name" value="PAS domain"/>
    <property type="match status" value="1"/>
</dbReference>
<dbReference type="InterPro" id="IPR003661">
    <property type="entry name" value="HisK_dim/P_dom"/>
</dbReference>
<dbReference type="InterPro" id="IPR013656">
    <property type="entry name" value="PAS_4"/>
</dbReference>
<dbReference type="InterPro" id="IPR001789">
    <property type="entry name" value="Sig_transdc_resp-reg_receiver"/>
</dbReference>
<feature type="domain" description="Histidine kinase" evidence="8">
    <location>
        <begin position="318"/>
        <end position="539"/>
    </location>
</feature>
<dbReference type="CDD" id="cd17546">
    <property type="entry name" value="REC_hyHK_CKI1_RcsC-like"/>
    <property type="match status" value="1"/>
</dbReference>
<dbReference type="SMART" id="SM00448">
    <property type="entry name" value="REC"/>
    <property type="match status" value="1"/>
</dbReference>
<proteinExistence type="predicted"/>
<dbReference type="PROSITE" id="PS50110">
    <property type="entry name" value="RESPONSE_REGULATORY"/>
    <property type="match status" value="1"/>
</dbReference>
<dbReference type="Gene3D" id="1.20.120.160">
    <property type="entry name" value="HPT domain"/>
    <property type="match status" value="1"/>
</dbReference>
<evidence type="ECO:0000259" key="11">
    <source>
        <dbReference type="PROSITE" id="PS50113"/>
    </source>
</evidence>
<keyword evidence="3 6" id="KW-0597">Phosphoprotein</keyword>
<dbReference type="FunFam" id="3.30.565.10:FF:000010">
    <property type="entry name" value="Sensor histidine kinase RcsC"/>
    <property type="match status" value="1"/>
</dbReference>
<evidence type="ECO:0000256" key="3">
    <source>
        <dbReference type="ARBA" id="ARBA00022553"/>
    </source>
</evidence>
<evidence type="ECO:0000313" key="13">
    <source>
        <dbReference type="EMBL" id="QIK38132.1"/>
    </source>
</evidence>
<dbReference type="InterPro" id="IPR003594">
    <property type="entry name" value="HATPase_dom"/>
</dbReference>
<dbReference type="SMART" id="SM00091">
    <property type="entry name" value="PAS"/>
    <property type="match status" value="1"/>
</dbReference>
<dbReference type="SUPFAM" id="SSF55874">
    <property type="entry name" value="ATPase domain of HSP90 chaperone/DNA topoisomerase II/histidine kinase"/>
    <property type="match status" value="1"/>
</dbReference>
<reference evidence="14" key="1">
    <citation type="submission" date="2020-01" db="EMBL/GenBank/DDBJ databases">
        <title>Caldichromatium gen. nov., sp. nov., a thermophilic purple sulfur bacterium member of the family Chromatiaceae isolated from Nakabusa hot spring, Japan.</title>
        <authorList>
            <person name="Saini M.K."/>
            <person name="Hanada S."/>
            <person name="Tank M."/>
        </authorList>
    </citation>
    <scope>NUCLEOTIDE SEQUENCE [LARGE SCALE GENOMIC DNA]</scope>
    <source>
        <strain evidence="14">No.7</strain>
    </source>
</reference>
<evidence type="ECO:0000256" key="5">
    <source>
        <dbReference type="PROSITE-ProRule" id="PRU00110"/>
    </source>
</evidence>
<dbReference type="CDD" id="cd00082">
    <property type="entry name" value="HisKA"/>
    <property type="match status" value="1"/>
</dbReference>
<dbReference type="Gene3D" id="1.10.287.130">
    <property type="match status" value="1"/>
</dbReference>
<dbReference type="SMART" id="SM00073">
    <property type="entry name" value="HPT"/>
    <property type="match status" value="1"/>
</dbReference>
<accession>A0A6G7VDU9</accession>
<dbReference type="SUPFAM" id="SSF55785">
    <property type="entry name" value="PYP-like sensor domain (PAS domain)"/>
    <property type="match status" value="1"/>
</dbReference>
<gene>
    <name evidence="13" type="ORF">GWK36_09215</name>
</gene>
<dbReference type="CDD" id="cd00130">
    <property type="entry name" value="PAS"/>
    <property type="match status" value="1"/>
</dbReference>
<dbReference type="EMBL" id="CP048029">
    <property type="protein sequence ID" value="QIK38132.1"/>
    <property type="molecule type" value="Genomic_DNA"/>
</dbReference>
<dbReference type="InterPro" id="IPR011006">
    <property type="entry name" value="CheY-like_superfamily"/>
</dbReference>
<evidence type="ECO:0000259" key="8">
    <source>
        <dbReference type="PROSITE" id="PS50109"/>
    </source>
</evidence>
<dbReference type="SUPFAM" id="SSF47226">
    <property type="entry name" value="Histidine-containing phosphotransfer domain, HPT domain"/>
    <property type="match status" value="1"/>
</dbReference>
<feature type="domain" description="HPt" evidence="12">
    <location>
        <begin position="727"/>
        <end position="823"/>
    </location>
</feature>
<keyword evidence="7" id="KW-0812">Transmembrane</keyword>
<organism evidence="13 14">
    <name type="scientific">Caldichromatium japonicum</name>
    <dbReference type="NCBI Taxonomy" id="2699430"/>
    <lineage>
        <taxon>Bacteria</taxon>
        <taxon>Pseudomonadati</taxon>
        <taxon>Pseudomonadota</taxon>
        <taxon>Gammaproteobacteria</taxon>
        <taxon>Chromatiales</taxon>
        <taxon>Chromatiaceae</taxon>
        <taxon>Caldichromatium</taxon>
    </lineage>
</organism>
<dbReference type="InterPro" id="IPR008207">
    <property type="entry name" value="Sig_transdc_His_kin_Hpt_dom"/>
</dbReference>
<dbReference type="InterPro" id="IPR000700">
    <property type="entry name" value="PAS-assoc_C"/>
</dbReference>
<dbReference type="Pfam" id="PF02518">
    <property type="entry name" value="HATPase_c"/>
    <property type="match status" value="1"/>
</dbReference>
<evidence type="ECO:0000256" key="7">
    <source>
        <dbReference type="SAM" id="Phobius"/>
    </source>
</evidence>
<keyword evidence="7" id="KW-0472">Membrane</keyword>
<evidence type="ECO:0000259" key="10">
    <source>
        <dbReference type="PROSITE" id="PS50112"/>
    </source>
</evidence>